<sequence length="394" mass="45165">MKAGPLLLRVKELGMELLSEVNNCAYFHHANSLNEQLESIRDRMRIHEPSIDRISFALFDEDDNQLKTYADSSGLYPELAHFSAYLDELPMLQRCVEEQSHRIVADLNSLACSKHVVSLLQAGYRSSAAIPCFEKDKFVGFLFLNSREVDAFDEGLIDKLQPYIDMVKFTIVSEYQIVHAIADCAERTQALFPVYHKDSCAHKERMSHYTRIIAHDMAAEWSLDDETIEHLSLFARFHDLGKVRLDIELVCKTDTLDAQERNTMRNHVENGIEIMDRILESLGNPNHPSITLLQQIMAYHHEFLDGSGYPFGLKGEEIPPAARIVSVANVFDALTTHRPYRQAWSVTHALLELEKMVIAGKLDRRCVNALREHQEELRDVVARFPEHDPKDGFY</sequence>
<dbReference type="InterPro" id="IPR037522">
    <property type="entry name" value="HD_GYP_dom"/>
</dbReference>
<dbReference type="Gene3D" id="3.30.450.40">
    <property type="match status" value="1"/>
</dbReference>
<evidence type="ECO:0000313" key="2">
    <source>
        <dbReference type="EMBL" id="BAC94815.1"/>
    </source>
</evidence>
<dbReference type="SUPFAM" id="SSF109604">
    <property type="entry name" value="HD-domain/PDEase-like"/>
    <property type="match status" value="1"/>
</dbReference>
<dbReference type="Proteomes" id="UP000002675">
    <property type="component" value="Chromosome I"/>
</dbReference>
<dbReference type="AlphaFoldDB" id="Q7MJV9"/>
<dbReference type="PANTHER" id="PTHR45228:SF1">
    <property type="entry name" value="CYCLIC DI-GMP PHOSPHODIESTERASE TM_0186"/>
    <property type="match status" value="1"/>
</dbReference>
<dbReference type="InterPro" id="IPR003607">
    <property type="entry name" value="HD/PDEase_dom"/>
</dbReference>
<dbReference type="EMBL" id="BA000037">
    <property type="protein sequence ID" value="BAC94815.1"/>
    <property type="molecule type" value="Genomic_DNA"/>
</dbReference>
<dbReference type="Gene3D" id="1.10.3210.10">
    <property type="entry name" value="Hypothetical protein af1432"/>
    <property type="match status" value="1"/>
</dbReference>
<dbReference type="InterPro" id="IPR029016">
    <property type="entry name" value="GAF-like_dom_sf"/>
</dbReference>
<dbReference type="STRING" id="672.VV93_v1c18150"/>
<dbReference type="Pfam" id="PF13487">
    <property type="entry name" value="HD_5"/>
    <property type="match status" value="1"/>
</dbReference>
<dbReference type="KEGG" id="vvy:VV2051"/>
<evidence type="ECO:0000259" key="1">
    <source>
        <dbReference type="PROSITE" id="PS51832"/>
    </source>
</evidence>
<dbReference type="eggNOG" id="COG2206">
    <property type="taxonomic scope" value="Bacteria"/>
</dbReference>
<feature type="domain" description="HD-GYP" evidence="1">
    <location>
        <begin position="177"/>
        <end position="386"/>
    </location>
</feature>
<dbReference type="GO" id="GO:0008081">
    <property type="term" value="F:phosphoric diester hydrolase activity"/>
    <property type="evidence" value="ECO:0007669"/>
    <property type="project" value="UniProtKB-ARBA"/>
</dbReference>
<dbReference type="InterPro" id="IPR052020">
    <property type="entry name" value="Cyclic_di-GMP/3'3'-cGAMP_PDE"/>
</dbReference>
<protein>
    <recommendedName>
        <fullName evidence="1">HD-GYP domain-containing protein</fullName>
    </recommendedName>
</protein>
<evidence type="ECO:0000313" key="3">
    <source>
        <dbReference type="Proteomes" id="UP000002675"/>
    </source>
</evidence>
<dbReference type="SUPFAM" id="SSF55781">
    <property type="entry name" value="GAF domain-like"/>
    <property type="match status" value="1"/>
</dbReference>
<accession>Q7MJV9</accession>
<dbReference type="HOGENOM" id="CLU_000445_92_13_6"/>
<reference evidence="2 3" key="1">
    <citation type="journal article" date="2003" name="Genome Res.">
        <title>Comparative genome analysis of Vibrio vulnificus, a marine pathogen.</title>
        <authorList>
            <person name="Chen C.Y."/>
            <person name="Wu K.M."/>
            <person name="Chang Y.C."/>
            <person name="Chang C.H."/>
            <person name="Tsai H.C."/>
            <person name="Liao T.L."/>
            <person name="Liu Y.M."/>
            <person name="Chen H.J."/>
            <person name="Shen A.B."/>
            <person name="Li J.C."/>
            <person name="Su T.L."/>
            <person name="Shao C.P."/>
            <person name="Lee C.T."/>
            <person name="Hor L.I."/>
            <person name="Tsai S.F."/>
        </authorList>
    </citation>
    <scope>NUCLEOTIDE SEQUENCE [LARGE SCALE GENOMIC DNA]</scope>
    <source>
        <strain evidence="2 3">YJ016</strain>
    </source>
</reference>
<organism evidence="2 3">
    <name type="scientific">Vibrio vulnificus (strain YJ016)</name>
    <dbReference type="NCBI Taxonomy" id="196600"/>
    <lineage>
        <taxon>Bacteria</taxon>
        <taxon>Pseudomonadati</taxon>
        <taxon>Pseudomonadota</taxon>
        <taxon>Gammaproteobacteria</taxon>
        <taxon>Vibrionales</taxon>
        <taxon>Vibrionaceae</taxon>
        <taxon>Vibrio</taxon>
    </lineage>
</organism>
<dbReference type="CDD" id="cd00077">
    <property type="entry name" value="HDc"/>
    <property type="match status" value="1"/>
</dbReference>
<dbReference type="PROSITE" id="PS51832">
    <property type="entry name" value="HD_GYP"/>
    <property type="match status" value="1"/>
</dbReference>
<dbReference type="PANTHER" id="PTHR45228">
    <property type="entry name" value="CYCLIC DI-GMP PHOSPHODIESTERASE TM_0186-RELATED"/>
    <property type="match status" value="1"/>
</dbReference>
<gene>
    <name evidence="2" type="ordered locus">VV2051</name>
</gene>
<name>Q7MJV9_VIBVY</name>
<dbReference type="eggNOG" id="COG2203">
    <property type="taxonomic scope" value="Bacteria"/>
</dbReference>
<dbReference type="SMR" id="Q7MJV9"/>
<proteinExistence type="predicted"/>